<evidence type="ECO:0000256" key="2">
    <source>
        <dbReference type="ARBA" id="ARBA00023015"/>
    </source>
</evidence>
<evidence type="ECO:0000259" key="8">
    <source>
        <dbReference type="Pfam" id="PF08281"/>
    </source>
</evidence>
<name>A0ABS2A834_9ACTN</name>
<gene>
    <name evidence="9" type="ORF">JIG36_07655</name>
</gene>
<keyword evidence="5" id="KW-0804">Transcription</keyword>
<dbReference type="SUPFAM" id="SSF88659">
    <property type="entry name" value="Sigma3 and sigma4 domains of RNA polymerase sigma factors"/>
    <property type="match status" value="1"/>
</dbReference>
<evidence type="ECO:0000313" key="9">
    <source>
        <dbReference type="EMBL" id="MBM2615439.1"/>
    </source>
</evidence>
<evidence type="ECO:0000256" key="1">
    <source>
        <dbReference type="ARBA" id="ARBA00010641"/>
    </source>
</evidence>
<keyword evidence="3" id="KW-0731">Sigma factor</keyword>
<dbReference type="Gene3D" id="1.10.10.10">
    <property type="entry name" value="Winged helix-like DNA-binding domain superfamily/Winged helix DNA-binding domain"/>
    <property type="match status" value="1"/>
</dbReference>
<dbReference type="RefSeq" id="WP_203375336.1">
    <property type="nucleotide sequence ID" value="NZ_JAENHP010000002.1"/>
</dbReference>
<dbReference type="EMBL" id="JAENHP010000002">
    <property type="protein sequence ID" value="MBM2615439.1"/>
    <property type="molecule type" value="Genomic_DNA"/>
</dbReference>
<dbReference type="InterPro" id="IPR007627">
    <property type="entry name" value="RNA_pol_sigma70_r2"/>
</dbReference>
<dbReference type="Pfam" id="PF08281">
    <property type="entry name" value="Sigma70_r4_2"/>
    <property type="match status" value="1"/>
</dbReference>
<evidence type="ECO:0000256" key="4">
    <source>
        <dbReference type="ARBA" id="ARBA00023125"/>
    </source>
</evidence>
<reference evidence="9 10" key="1">
    <citation type="submission" date="2021-01" db="EMBL/GenBank/DDBJ databases">
        <title>Actinoplanes sp. nov. LDG1-06 isolated from lichen.</title>
        <authorList>
            <person name="Saeng-In P."/>
            <person name="Phongsopitanun W."/>
            <person name="Kanchanasin P."/>
            <person name="Yuki M."/>
            <person name="Kudo T."/>
            <person name="Ohkuma M."/>
            <person name="Tanasupawat S."/>
        </authorList>
    </citation>
    <scope>NUCLEOTIDE SEQUENCE [LARGE SCALE GENOMIC DNA]</scope>
    <source>
        <strain evidence="9 10">LDG1-06</strain>
    </source>
</reference>
<keyword evidence="2" id="KW-0805">Transcription regulation</keyword>
<dbReference type="InterPro" id="IPR013324">
    <property type="entry name" value="RNA_pol_sigma_r3/r4-like"/>
</dbReference>
<evidence type="ECO:0000256" key="5">
    <source>
        <dbReference type="ARBA" id="ARBA00023163"/>
    </source>
</evidence>
<comment type="caution">
    <text evidence="9">The sequence shown here is derived from an EMBL/GenBank/DDBJ whole genome shotgun (WGS) entry which is preliminary data.</text>
</comment>
<dbReference type="PANTHER" id="PTHR43133:SF50">
    <property type="entry name" value="ECF RNA POLYMERASE SIGMA FACTOR SIGM"/>
    <property type="match status" value="1"/>
</dbReference>
<dbReference type="CDD" id="cd06171">
    <property type="entry name" value="Sigma70_r4"/>
    <property type="match status" value="1"/>
</dbReference>
<dbReference type="InterPro" id="IPR013325">
    <property type="entry name" value="RNA_pol_sigma_r2"/>
</dbReference>
<keyword evidence="10" id="KW-1185">Reference proteome</keyword>
<dbReference type="Proteomes" id="UP000632138">
    <property type="component" value="Unassembled WGS sequence"/>
</dbReference>
<sequence length="179" mass="19405">MKVPLFPSGSSGFEAFLRESGPALLRLGHLLTLDRAAAEDLAQETYIRLGLAWSRVRRDGNPVGYARRTMLNLFLNSRRRPPPTPVPVVPEPARDDPALAAVDSAAVIGQILAGLPPQQRAALALRYLDDLPDAEIGALLGCSPATVRSHLSRGLSTLRSRRSPLETTQMEGEPDARRP</sequence>
<dbReference type="Gene3D" id="1.10.1740.10">
    <property type="match status" value="1"/>
</dbReference>
<proteinExistence type="inferred from homology"/>
<accession>A0ABS2A834</accession>
<feature type="region of interest" description="Disordered" evidence="6">
    <location>
        <begin position="153"/>
        <end position="179"/>
    </location>
</feature>
<dbReference type="InterPro" id="IPR013249">
    <property type="entry name" value="RNA_pol_sigma70_r4_t2"/>
</dbReference>
<evidence type="ECO:0000259" key="7">
    <source>
        <dbReference type="Pfam" id="PF04542"/>
    </source>
</evidence>
<dbReference type="Pfam" id="PF04542">
    <property type="entry name" value="Sigma70_r2"/>
    <property type="match status" value="1"/>
</dbReference>
<dbReference type="InterPro" id="IPR014284">
    <property type="entry name" value="RNA_pol_sigma-70_dom"/>
</dbReference>
<dbReference type="InterPro" id="IPR039425">
    <property type="entry name" value="RNA_pol_sigma-70-like"/>
</dbReference>
<dbReference type="SUPFAM" id="SSF88946">
    <property type="entry name" value="Sigma2 domain of RNA polymerase sigma factors"/>
    <property type="match status" value="1"/>
</dbReference>
<comment type="similarity">
    <text evidence="1">Belongs to the sigma-70 factor family. ECF subfamily.</text>
</comment>
<feature type="domain" description="RNA polymerase sigma-70 region 2" evidence="7">
    <location>
        <begin position="19"/>
        <end position="80"/>
    </location>
</feature>
<organism evidence="9 10">
    <name type="scientific">Paractinoplanes ovalisporus</name>
    <dbReference type="NCBI Taxonomy" id="2810368"/>
    <lineage>
        <taxon>Bacteria</taxon>
        <taxon>Bacillati</taxon>
        <taxon>Actinomycetota</taxon>
        <taxon>Actinomycetes</taxon>
        <taxon>Micromonosporales</taxon>
        <taxon>Micromonosporaceae</taxon>
        <taxon>Paractinoplanes</taxon>
    </lineage>
</organism>
<dbReference type="NCBIfam" id="TIGR02937">
    <property type="entry name" value="sigma70-ECF"/>
    <property type="match status" value="1"/>
</dbReference>
<dbReference type="PANTHER" id="PTHR43133">
    <property type="entry name" value="RNA POLYMERASE ECF-TYPE SIGMA FACTO"/>
    <property type="match status" value="1"/>
</dbReference>
<keyword evidence="4" id="KW-0238">DNA-binding</keyword>
<protein>
    <submittedName>
        <fullName evidence="9">Sigma-70 family RNA polymerase sigma factor</fullName>
    </submittedName>
</protein>
<dbReference type="InterPro" id="IPR036388">
    <property type="entry name" value="WH-like_DNA-bd_sf"/>
</dbReference>
<evidence type="ECO:0000256" key="3">
    <source>
        <dbReference type="ARBA" id="ARBA00023082"/>
    </source>
</evidence>
<feature type="domain" description="RNA polymerase sigma factor 70 region 4 type 2" evidence="8">
    <location>
        <begin position="108"/>
        <end position="158"/>
    </location>
</feature>
<evidence type="ECO:0000256" key="6">
    <source>
        <dbReference type="SAM" id="MobiDB-lite"/>
    </source>
</evidence>
<evidence type="ECO:0000313" key="10">
    <source>
        <dbReference type="Proteomes" id="UP000632138"/>
    </source>
</evidence>